<reference evidence="11 12" key="1">
    <citation type="submission" date="2019-02" db="EMBL/GenBank/DDBJ databases">
        <title>Deep-cultivation of Planctomycetes and their phenomic and genomic characterization uncovers novel biology.</title>
        <authorList>
            <person name="Wiegand S."/>
            <person name="Jogler M."/>
            <person name="Boedeker C."/>
            <person name="Pinto D."/>
            <person name="Vollmers J."/>
            <person name="Rivas-Marin E."/>
            <person name="Kohn T."/>
            <person name="Peeters S.H."/>
            <person name="Heuer A."/>
            <person name="Rast P."/>
            <person name="Oberbeckmann S."/>
            <person name="Bunk B."/>
            <person name="Jeske O."/>
            <person name="Meyerdierks A."/>
            <person name="Storesund J.E."/>
            <person name="Kallscheuer N."/>
            <person name="Luecker S."/>
            <person name="Lage O.M."/>
            <person name="Pohl T."/>
            <person name="Merkel B.J."/>
            <person name="Hornburger P."/>
            <person name="Mueller R.-W."/>
            <person name="Bruemmer F."/>
            <person name="Labrenz M."/>
            <person name="Spormann A.M."/>
            <person name="Op den Camp H."/>
            <person name="Overmann J."/>
            <person name="Amann R."/>
            <person name="Jetten M.S.M."/>
            <person name="Mascher T."/>
            <person name="Medema M.H."/>
            <person name="Devos D.P."/>
            <person name="Kaster A.-K."/>
            <person name="Ovreas L."/>
            <person name="Rohde M."/>
            <person name="Galperin M.Y."/>
            <person name="Jogler C."/>
        </authorList>
    </citation>
    <scope>NUCLEOTIDE SEQUENCE [LARGE SCALE GENOMIC DNA]</scope>
    <source>
        <strain evidence="11 12">Mal4</strain>
    </source>
</reference>
<evidence type="ECO:0000256" key="6">
    <source>
        <dbReference type="ARBA" id="ARBA00023136"/>
    </source>
</evidence>
<dbReference type="InterPro" id="IPR049142">
    <property type="entry name" value="MS_channel_1st"/>
</dbReference>
<dbReference type="InterPro" id="IPR045275">
    <property type="entry name" value="MscS_archaea/bacteria_type"/>
</dbReference>
<dbReference type="EMBL" id="CP036275">
    <property type="protein sequence ID" value="QDU41330.1"/>
    <property type="molecule type" value="Genomic_DNA"/>
</dbReference>
<name>A0A517ZFR7_9PLAN</name>
<dbReference type="PANTHER" id="PTHR30221">
    <property type="entry name" value="SMALL-CONDUCTANCE MECHANOSENSITIVE CHANNEL"/>
    <property type="match status" value="1"/>
</dbReference>
<comment type="similarity">
    <text evidence="2">Belongs to the MscS (TC 1.A.23) family.</text>
</comment>
<dbReference type="AlphaFoldDB" id="A0A517ZFR7"/>
<dbReference type="GO" id="GO:0008381">
    <property type="term" value="F:mechanosensitive monoatomic ion channel activity"/>
    <property type="evidence" value="ECO:0007669"/>
    <property type="project" value="InterPro"/>
</dbReference>
<feature type="domain" description="Mechanosensitive ion channel MscS C-terminal" evidence="9">
    <location>
        <begin position="198"/>
        <end position="279"/>
    </location>
</feature>
<evidence type="ECO:0000256" key="3">
    <source>
        <dbReference type="ARBA" id="ARBA00022475"/>
    </source>
</evidence>
<dbReference type="Gene3D" id="2.30.30.60">
    <property type="match status" value="1"/>
</dbReference>
<dbReference type="InterPro" id="IPR010920">
    <property type="entry name" value="LSM_dom_sf"/>
</dbReference>
<dbReference type="Pfam" id="PF21082">
    <property type="entry name" value="MS_channel_3rd"/>
    <property type="match status" value="1"/>
</dbReference>
<evidence type="ECO:0000256" key="5">
    <source>
        <dbReference type="ARBA" id="ARBA00022989"/>
    </source>
</evidence>
<evidence type="ECO:0000256" key="7">
    <source>
        <dbReference type="SAM" id="Phobius"/>
    </source>
</evidence>
<evidence type="ECO:0000259" key="10">
    <source>
        <dbReference type="Pfam" id="PF21088"/>
    </source>
</evidence>
<protein>
    <submittedName>
        <fullName evidence="11">Small-conductance mechanosensitive channel</fullName>
    </submittedName>
</protein>
<dbReference type="Pfam" id="PF05552">
    <property type="entry name" value="MS_channel_1st_1"/>
    <property type="match status" value="1"/>
</dbReference>
<evidence type="ECO:0000256" key="2">
    <source>
        <dbReference type="ARBA" id="ARBA00008017"/>
    </source>
</evidence>
<organism evidence="11 12">
    <name type="scientific">Maioricimonas rarisocia</name>
    <dbReference type="NCBI Taxonomy" id="2528026"/>
    <lineage>
        <taxon>Bacteria</taxon>
        <taxon>Pseudomonadati</taxon>
        <taxon>Planctomycetota</taxon>
        <taxon>Planctomycetia</taxon>
        <taxon>Planctomycetales</taxon>
        <taxon>Planctomycetaceae</taxon>
        <taxon>Maioricimonas</taxon>
    </lineage>
</organism>
<dbReference type="InterPro" id="IPR011066">
    <property type="entry name" value="MscS_channel_C_sf"/>
</dbReference>
<dbReference type="InterPro" id="IPR049278">
    <property type="entry name" value="MS_channel_C"/>
</dbReference>
<dbReference type="InterPro" id="IPR023408">
    <property type="entry name" value="MscS_beta-dom_sf"/>
</dbReference>
<accession>A0A517ZFR7</accession>
<dbReference type="Pfam" id="PF00924">
    <property type="entry name" value="MS_channel_2nd"/>
    <property type="match status" value="1"/>
</dbReference>
<evidence type="ECO:0000313" key="12">
    <source>
        <dbReference type="Proteomes" id="UP000320496"/>
    </source>
</evidence>
<feature type="transmembrane region" description="Helical" evidence="7">
    <location>
        <begin position="109"/>
        <end position="139"/>
    </location>
</feature>
<dbReference type="GO" id="GO:0005886">
    <property type="term" value="C:plasma membrane"/>
    <property type="evidence" value="ECO:0007669"/>
    <property type="project" value="UniProtKB-SubCell"/>
</dbReference>
<evidence type="ECO:0000259" key="9">
    <source>
        <dbReference type="Pfam" id="PF21082"/>
    </source>
</evidence>
<keyword evidence="3" id="KW-1003">Cell membrane</keyword>
<dbReference type="Gene3D" id="3.30.70.100">
    <property type="match status" value="1"/>
</dbReference>
<evidence type="ECO:0000259" key="8">
    <source>
        <dbReference type="Pfam" id="PF00924"/>
    </source>
</evidence>
<keyword evidence="12" id="KW-1185">Reference proteome</keyword>
<keyword evidence="6 7" id="KW-0472">Membrane</keyword>
<dbReference type="Pfam" id="PF21088">
    <property type="entry name" value="MS_channel_1st"/>
    <property type="match status" value="1"/>
</dbReference>
<dbReference type="InterPro" id="IPR006685">
    <property type="entry name" value="MscS_channel_2nd"/>
</dbReference>
<dbReference type="SUPFAM" id="SSF82689">
    <property type="entry name" value="Mechanosensitive channel protein MscS (YggB), C-terminal domain"/>
    <property type="match status" value="1"/>
</dbReference>
<dbReference type="SUPFAM" id="SSF50182">
    <property type="entry name" value="Sm-like ribonucleoproteins"/>
    <property type="match status" value="1"/>
</dbReference>
<feature type="domain" description="Mechanosensitive ion channel MscS" evidence="8">
    <location>
        <begin position="126"/>
        <end position="191"/>
    </location>
</feature>
<keyword evidence="4 7" id="KW-0812">Transmembrane</keyword>
<dbReference type="Gene3D" id="1.10.287.1260">
    <property type="match status" value="1"/>
</dbReference>
<evidence type="ECO:0000313" key="11">
    <source>
        <dbReference type="EMBL" id="QDU41330.1"/>
    </source>
</evidence>
<sequence length="295" mass="32382">MTTIPQLLAQADGPADAGTVVSRWVEIGRDFLQNQGPQYLLNAAGALLIFVIGRWVAMFLVRLLRRLLNRTQPDPMLSKFLGNVVYVLLLAVVILAALEMIGVDTTSLVAVMAAAGFAIGMALQGSLSNFAAGMMLIVFKPFREGDYVEAGGTAGVVEEIQIFHTKMRTGDNIQKIVPNGSITSGNITNYSAKPTRRIDLTIGCGYDDNLKAVKMFLENLVHGDDRILTEPAPTVAVDELGASSVNFVVRPWVKKEDYATVRWDLLEKIKVEFDERGFSFPFPSRDVYVHQETAD</sequence>
<dbReference type="KEGG" id="mri:Mal4_56960"/>
<dbReference type="InterPro" id="IPR008910">
    <property type="entry name" value="MSC_TM_helix"/>
</dbReference>
<dbReference type="InterPro" id="IPR011014">
    <property type="entry name" value="MscS_channel_TM-2"/>
</dbReference>
<dbReference type="PANTHER" id="PTHR30221:SF1">
    <property type="entry name" value="SMALL-CONDUCTANCE MECHANOSENSITIVE CHANNEL"/>
    <property type="match status" value="1"/>
</dbReference>
<evidence type="ECO:0000256" key="1">
    <source>
        <dbReference type="ARBA" id="ARBA00004651"/>
    </source>
</evidence>
<comment type="subcellular location">
    <subcellularLocation>
        <location evidence="1">Cell membrane</location>
        <topology evidence="1">Multi-pass membrane protein</topology>
    </subcellularLocation>
</comment>
<feature type="domain" description="Mechanosensitive ion channel transmembrane helices 2/3" evidence="10">
    <location>
        <begin position="83"/>
        <end position="124"/>
    </location>
</feature>
<feature type="transmembrane region" description="Helical" evidence="7">
    <location>
        <begin position="39"/>
        <end position="64"/>
    </location>
</feature>
<proteinExistence type="inferred from homology"/>
<dbReference type="SUPFAM" id="SSF82861">
    <property type="entry name" value="Mechanosensitive channel protein MscS (YggB), transmembrane region"/>
    <property type="match status" value="1"/>
</dbReference>
<dbReference type="OrthoDB" id="9809206at2"/>
<keyword evidence="5 7" id="KW-1133">Transmembrane helix</keyword>
<evidence type="ECO:0000256" key="4">
    <source>
        <dbReference type="ARBA" id="ARBA00022692"/>
    </source>
</evidence>
<dbReference type="RefSeq" id="WP_145372614.1">
    <property type="nucleotide sequence ID" value="NZ_CP036275.1"/>
</dbReference>
<gene>
    <name evidence="11" type="primary">mscS_3</name>
    <name evidence="11" type="ORF">Mal4_56960</name>
</gene>
<feature type="transmembrane region" description="Helical" evidence="7">
    <location>
        <begin position="84"/>
        <end position="103"/>
    </location>
</feature>
<dbReference type="Proteomes" id="UP000320496">
    <property type="component" value="Chromosome"/>
</dbReference>